<evidence type="ECO:0000313" key="2">
    <source>
        <dbReference type="Proteomes" id="UP001732700"/>
    </source>
</evidence>
<dbReference type="Proteomes" id="UP001732700">
    <property type="component" value="Chromosome 1D"/>
</dbReference>
<keyword evidence="2" id="KW-1185">Reference proteome</keyword>
<organism evidence="1 2">
    <name type="scientific">Avena sativa</name>
    <name type="common">Oat</name>
    <dbReference type="NCBI Taxonomy" id="4498"/>
    <lineage>
        <taxon>Eukaryota</taxon>
        <taxon>Viridiplantae</taxon>
        <taxon>Streptophyta</taxon>
        <taxon>Embryophyta</taxon>
        <taxon>Tracheophyta</taxon>
        <taxon>Spermatophyta</taxon>
        <taxon>Magnoliopsida</taxon>
        <taxon>Liliopsida</taxon>
        <taxon>Poales</taxon>
        <taxon>Poaceae</taxon>
        <taxon>BOP clade</taxon>
        <taxon>Pooideae</taxon>
        <taxon>Poodae</taxon>
        <taxon>Poeae</taxon>
        <taxon>Poeae Chloroplast Group 1 (Aveneae type)</taxon>
        <taxon>Aveninae</taxon>
        <taxon>Avena</taxon>
    </lineage>
</organism>
<protein>
    <submittedName>
        <fullName evidence="1">Uncharacterized protein</fullName>
    </submittedName>
</protein>
<proteinExistence type="predicted"/>
<name>A0ACD5TYV9_AVESA</name>
<accession>A0ACD5TYV9</accession>
<reference evidence="1" key="2">
    <citation type="submission" date="2025-09" db="UniProtKB">
        <authorList>
            <consortium name="EnsemblPlants"/>
        </authorList>
    </citation>
    <scope>IDENTIFICATION</scope>
</reference>
<evidence type="ECO:0000313" key="1">
    <source>
        <dbReference type="EnsemblPlants" id="AVESA.00010b.r2.1DG0151390.1.CDS"/>
    </source>
</evidence>
<reference evidence="1" key="1">
    <citation type="submission" date="2021-05" db="EMBL/GenBank/DDBJ databases">
        <authorList>
            <person name="Scholz U."/>
            <person name="Mascher M."/>
            <person name="Fiebig A."/>
        </authorList>
    </citation>
    <scope>NUCLEOTIDE SEQUENCE [LARGE SCALE GENOMIC DNA]</scope>
</reference>
<sequence>MPPNFSEIRLPPCDIHFRYHCVQALAKAYVENITITDETYWRIEEEMGSLLALYSKERCAQFVYVDGWDGLGASSVLRAIVKSWASSKEKMWNIKQIVYSEPVLIHVDCSMWQSIRVVQRAVAEQLNLPRRVMEKFDQQDDEEDFDGVDPGSRDAIEHVEKEIRMEVENRGFLLVLHNGGNKEINLGKLGLSTKKFRLCTVFWTFRGRFRVDPKMIHKVVWKPVEEEYFTAGGTRHYFDNQYYYHFQSDLLLRAEAEEVAQKHGIDPAIVFECFRYMLDRNHMCLHNIDHDWALHACNYWICDGIIPRAHEAWQLGEALHRDMEFFIDYLSSHELSRQGCTEVDGRDLHLHHMRMSDEHRPYFISSETCGFILNRAGIVPDNKFQHSEKIRVLKLSGCKFKFASPPFLCCHSLRFLCLDRCRDQGVSSTDAEEEEILASWPCFQGLWVLDLRYTHWDEILSSHMLDIMTQLRELNVMGARNLDMSCLHGRLSNIHKLRLTKSTCCNSEESGDHNLFFEMGKMELFEFSENRTTQGMRSLSGAASLKTVTVGGCVGLEHISFKGCQELKDLFFAGLLANLEELDLSNTAIKFLDLGKLEAGHLKRLILLGCEKLRAILWPPKAKRAQYLEVLRIDNTLSTSSGQANLEEKIKEDRPSSIGSSSSSAGGKETGGQWSICIIL</sequence>
<dbReference type="EnsemblPlants" id="AVESA.00010b.r2.1DG0151390.1">
    <property type="protein sequence ID" value="AVESA.00010b.r2.1DG0151390.1.CDS"/>
    <property type="gene ID" value="AVESA.00010b.r2.1DG0151390"/>
</dbReference>